<protein>
    <submittedName>
        <fullName evidence="2">Uncharacterized protein</fullName>
    </submittedName>
</protein>
<feature type="non-terminal residue" evidence="2">
    <location>
        <position position="1"/>
    </location>
</feature>
<feature type="compositionally biased region" description="Basic residues" evidence="1">
    <location>
        <begin position="49"/>
        <end position="60"/>
    </location>
</feature>
<name>A0A397V311_9GLOM</name>
<keyword evidence="3" id="KW-1185">Reference proteome</keyword>
<feature type="compositionally biased region" description="Basic residues" evidence="1">
    <location>
        <begin position="23"/>
        <end position="37"/>
    </location>
</feature>
<gene>
    <name evidence="2" type="ORF">C2G38_2089803</name>
</gene>
<dbReference type="Proteomes" id="UP000266673">
    <property type="component" value="Unassembled WGS sequence"/>
</dbReference>
<proteinExistence type="predicted"/>
<feature type="region of interest" description="Disordered" evidence="1">
    <location>
        <begin position="23"/>
        <end position="60"/>
    </location>
</feature>
<feature type="compositionally biased region" description="Basic and acidic residues" evidence="1">
    <location>
        <begin position="38"/>
        <end position="48"/>
    </location>
</feature>
<sequence>ITIIYVHKSCNVFVQKYINHKHGSSRINSRIKKKTSTHSRDKNNEKQFFRMHRSSNFWHR</sequence>
<dbReference type="EMBL" id="QKWP01000647">
    <property type="protein sequence ID" value="RIB16840.1"/>
    <property type="molecule type" value="Genomic_DNA"/>
</dbReference>
<accession>A0A397V311</accession>
<organism evidence="2 3">
    <name type="scientific">Gigaspora rosea</name>
    <dbReference type="NCBI Taxonomy" id="44941"/>
    <lineage>
        <taxon>Eukaryota</taxon>
        <taxon>Fungi</taxon>
        <taxon>Fungi incertae sedis</taxon>
        <taxon>Mucoromycota</taxon>
        <taxon>Glomeromycotina</taxon>
        <taxon>Glomeromycetes</taxon>
        <taxon>Diversisporales</taxon>
        <taxon>Gigasporaceae</taxon>
        <taxon>Gigaspora</taxon>
    </lineage>
</organism>
<evidence type="ECO:0000256" key="1">
    <source>
        <dbReference type="SAM" id="MobiDB-lite"/>
    </source>
</evidence>
<dbReference type="AlphaFoldDB" id="A0A397V311"/>
<evidence type="ECO:0000313" key="2">
    <source>
        <dbReference type="EMBL" id="RIB16840.1"/>
    </source>
</evidence>
<reference evidence="2 3" key="1">
    <citation type="submission" date="2018-06" db="EMBL/GenBank/DDBJ databases">
        <title>Comparative genomics reveals the genomic features of Rhizophagus irregularis, R. cerebriforme, R. diaphanum and Gigaspora rosea, and their symbiotic lifestyle signature.</title>
        <authorList>
            <person name="Morin E."/>
            <person name="San Clemente H."/>
            <person name="Chen E.C.H."/>
            <person name="De La Providencia I."/>
            <person name="Hainaut M."/>
            <person name="Kuo A."/>
            <person name="Kohler A."/>
            <person name="Murat C."/>
            <person name="Tang N."/>
            <person name="Roy S."/>
            <person name="Loubradou J."/>
            <person name="Henrissat B."/>
            <person name="Grigoriev I.V."/>
            <person name="Corradi N."/>
            <person name="Roux C."/>
            <person name="Martin F.M."/>
        </authorList>
    </citation>
    <scope>NUCLEOTIDE SEQUENCE [LARGE SCALE GENOMIC DNA]</scope>
    <source>
        <strain evidence="2 3">DAOM 194757</strain>
    </source>
</reference>
<evidence type="ECO:0000313" key="3">
    <source>
        <dbReference type="Proteomes" id="UP000266673"/>
    </source>
</evidence>
<comment type="caution">
    <text evidence="2">The sequence shown here is derived from an EMBL/GenBank/DDBJ whole genome shotgun (WGS) entry which is preliminary data.</text>
</comment>